<keyword evidence="2" id="KW-1185">Reference proteome</keyword>
<proteinExistence type="predicted"/>
<accession>A0AAP0RUK9</accession>
<organism evidence="1 2">
    <name type="scientific">Liquidambar formosana</name>
    <name type="common">Formosan gum</name>
    <dbReference type="NCBI Taxonomy" id="63359"/>
    <lineage>
        <taxon>Eukaryota</taxon>
        <taxon>Viridiplantae</taxon>
        <taxon>Streptophyta</taxon>
        <taxon>Embryophyta</taxon>
        <taxon>Tracheophyta</taxon>
        <taxon>Spermatophyta</taxon>
        <taxon>Magnoliopsida</taxon>
        <taxon>eudicotyledons</taxon>
        <taxon>Gunneridae</taxon>
        <taxon>Pentapetalae</taxon>
        <taxon>Saxifragales</taxon>
        <taxon>Altingiaceae</taxon>
        <taxon>Liquidambar</taxon>
    </lineage>
</organism>
<dbReference type="EMBL" id="JBBPBK010000005">
    <property type="protein sequence ID" value="KAK9285075.1"/>
    <property type="molecule type" value="Genomic_DNA"/>
</dbReference>
<gene>
    <name evidence="1" type="ORF">L1049_024260</name>
</gene>
<sequence length="130" mass="14970">MRNIEYKYATKLQTQSRVLTIKESYFDSYMQTLPIYIPTFMAAANQILTIHQSILCQGPKALAGQECFTDTGARANRALPCSFLWGSERLNILEMTLWYLRRQRLSMTCNDKKLITSADLWHNLKGMNPG</sequence>
<protein>
    <submittedName>
        <fullName evidence="1">Uncharacterized protein</fullName>
    </submittedName>
</protein>
<dbReference type="AlphaFoldDB" id="A0AAP0RUK9"/>
<evidence type="ECO:0000313" key="1">
    <source>
        <dbReference type="EMBL" id="KAK9285075.1"/>
    </source>
</evidence>
<reference evidence="1 2" key="1">
    <citation type="journal article" date="2024" name="Plant J.">
        <title>Genome sequences and population genomics reveal climatic adaptation and genomic divergence between two closely related sweetgum species.</title>
        <authorList>
            <person name="Xu W.Q."/>
            <person name="Ren C.Q."/>
            <person name="Zhang X.Y."/>
            <person name="Comes H.P."/>
            <person name="Liu X.H."/>
            <person name="Li Y.G."/>
            <person name="Kettle C.J."/>
            <person name="Jalonen R."/>
            <person name="Gaisberger H."/>
            <person name="Ma Y.Z."/>
            <person name="Qiu Y.X."/>
        </authorList>
    </citation>
    <scope>NUCLEOTIDE SEQUENCE [LARGE SCALE GENOMIC DNA]</scope>
    <source>
        <strain evidence="1">Hangzhou</strain>
    </source>
</reference>
<comment type="caution">
    <text evidence="1">The sequence shown here is derived from an EMBL/GenBank/DDBJ whole genome shotgun (WGS) entry which is preliminary data.</text>
</comment>
<dbReference type="Proteomes" id="UP001415857">
    <property type="component" value="Unassembled WGS sequence"/>
</dbReference>
<evidence type="ECO:0000313" key="2">
    <source>
        <dbReference type="Proteomes" id="UP001415857"/>
    </source>
</evidence>
<name>A0AAP0RUK9_LIQFO</name>